<sequence length="266" mass="28798">MLSPISAPPTSISPEDHAQLTSSTPSSFSDIPPVLRWSDQVEVELSSTNGGWESWSSPRSQGKLYVTEESVAFIPNPPSTIGFNLPYTALTLHALTPASSGGPAHLYCQVDDSDATGVSGQVDRQVNGDAMAEDEEEGEDEAGEDEYTVMREVRIYLSDTSKLEPLFQALSQCSALHDSLLPNGEPSSFFGFGGDESEGEDGQWDDAPEDDDSTSGPGRVEASFDDKSQETGQDEESQVVDQMERFLSLVDWGDVKKPDGWDIRGH</sequence>
<dbReference type="Proteomes" id="UP000002149">
    <property type="component" value="Chromosome 3"/>
</dbReference>
<feature type="region of interest" description="Disordered" evidence="5">
    <location>
        <begin position="1"/>
        <end position="32"/>
    </location>
</feature>
<dbReference type="Gene3D" id="2.30.29.30">
    <property type="entry name" value="Pleckstrin-homology domain (PH domain)/Phosphotyrosine-binding domain (PTB)"/>
    <property type="match status" value="1"/>
</dbReference>
<evidence type="ECO:0000313" key="7">
    <source>
        <dbReference type="Proteomes" id="UP000002149"/>
    </source>
</evidence>
<evidence type="ECO:0000256" key="1">
    <source>
        <dbReference type="ARBA" id="ARBA00004123"/>
    </source>
</evidence>
<comment type="subcellular location">
    <subcellularLocation>
        <location evidence="2">Cytoplasm</location>
    </subcellularLocation>
    <subcellularLocation>
        <location evidence="1">Nucleus</location>
    </subcellularLocation>
</comment>
<dbReference type="PANTHER" id="PTHR21399:SF0">
    <property type="entry name" value="METHYLOSOME SUBUNIT PICLN"/>
    <property type="match status" value="1"/>
</dbReference>
<dbReference type="GO" id="GO:0000387">
    <property type="term" value="P:spliceosomal snRNP assembly"/>
    <property type="evidence" value="ECO:0000318"/>
    <property type="project" value="GO_Central"/>
</dbReference>
<accession>A0A0S2LIS6</accession>
<dbReference type="AlphaFoldDB" id="A0A0S2LIS6"/>
<dbReference type="GeneID" id="3256747"/>
<keyword evidence="3" id="KW-0963">Cytoplasm</keyword>
<evidence type="ECO:0008006" key="8">
    <source>
        <dbReference type="Google" id="ProtNLM"/>
    </source>
</evidence>
<dbReference type="EMBL" id="AE017343">
    <property type="protein sequence ID" value="ALO60488.1"/>
    <property type="molecule type" value="Genomic_DNA"/>
</dbReference>
<evidence type="ECO:0000256" key="2">
    <source>
        <dbReference type="ARBA" id="ARBA00004496"/>
    </source>
</evidence>
<feature type="region of interest" description="Disordered" evidence="5">
    <location>
        <begin position="186"/>
        <end position="240"/>
    </location>
</feature>
<dbReference type="InterPro" id="IPR039924">
    <property type="entry name" value="ICln/Lot5/Saf5"/>
</dbReference>
<dbReference type="STRING" id="214684.A0A0S2LIS6"/>
<keyword evidence="4" id="KW-0539">Nucleus</keyword>
<evidence type="ECO:0000256" key="3">
    <source>
        <dbReference type="ARBA" id="ARBA00022490"/>
    </source>
</evidence>
<keyword evidence="7" id="KW-1185">Reference proteome</keyword>
<evidence type="ECO:0000256" key="5">
    <source>
        <dbReference type="SAM" id="MobiDB-lite"/>
    </source>
</evidence>
<dbReference type="RefSeq" id="XP_024514305.1">
    <property type="nucleotide sequence ID" value="XM_024658448.1"/>
</dbReference>
<dbReference type="PANTHER" id="PTHR21399">
    <property type="entry name" value="CHLORIDE CONDUCTANCE REGULATORY PROTEIN ICLN"/>
    <property type="match status" value="1"/>
</dbReference>
<dbReference type="GO" id="GO:0034715">
    <property type="term" value="C:pICln-Sm protein complex"/>
    <property type="evidence" value="ECO:0000318"/>
    <property type="project" value="GO_Central"/>
</dbReference>
<evidence type="ECO:0000313" key="6">
    <source>
        <dbReference type="EMBL" id="ALO60488.1"/>
    </source>
</evidence>
<dbReference type="GO" id="GO:0045292">
    <property type="term" value="P:mRNA cis splicing, via spliceosome"/>
    <property type="evidence" value="ECO:0000318"/>
    <property type="project" value="GO_Central"/>
</dbReference>
<dbReference type="GO" id="GO:0005829">
    <property type="term" value="C:cytosol"/>
    <property type="evidence" value="ECO:0000318"/>
    <property type="project" value="GO_Central"/>
</dbReference>
<proteinExistence type="predicted"/>
<dbReference type="OrthoDB" id="19714at2759"/>
<dbReference type="InterPro" id="IPR011993">
    <property type="entry name" value="PH-like_dom_sf"/>
</dbReference>
<feature type="compositionally biased region" description="Acidic residues" evidence="5">
    <location>
        <begin position="195"/>
        <end position="213"/>
    </location>
</feature>
<gene>
    <name evidence="6" type="ordered locus">CNC04920</name>
</gene>
<dbReference type="Pfam" id="PF03517">
    <property type="entry name" value="Voldacs"/>
    <property type="match status" value="1"/>
</dbReference>
<evidence type="ECO:0000256" key="4">
    <source>
        <dbReference type="ARBA" id="ARBA00023242"/>
    </source>
</evidence>
<organism evidence="6 7">
    <name type="scientific">Cryptococcus deneoformans (strain JEC21 / ATCC MYA-565)</name>
    <name type="common">Cryptococcus neoformans var. neoformans serotype D</name>
    <dbReference type="NCBI Taxonomy" id="214684"/>
    <lineage>
        <taxon>Eukaryota</taxon>
        <taxon>Fungi</taxon>
        <taxon>Dikarya</taxon>
        <taxon>Basidiomycota</taxon>
        <taxon>Agaricomycotina</taxon>
        <taxon>Tremellomycetes</taxon>
        <taxon>Tremellales</taxon>
        <taxon>Cryptococcaceae</taxon>
        <taxon>Cryptococcus</taxon>
        <taxon>Cryptococcus neoformans species complex</taxon>
    </lineage>
</organism>
<protein>
    <recommendedName>
        <fullName evidence="8">Chloride channel, nucleotide-sensitive, 1A</fullName>
    </recommendedName>
</protein>
<feature type="compositionally biased region" description="Polar residues" evidence="5">
    <location>
        <begin position="19"/>
        <end position="29"/>
    </location>
</feature>
<feature type="compositionally biased region" description="Low complexity" evidence="5">
    <location>
        <begin position="1"/>
        <end position="13"/>
    </location>
</feature>
<dbReference type="InParanoid" id="A0A0S2LIS6"/>
<reference evidence="6 7" key="1">
    <citation type="journal article" date="2005" name="Science">
        <title>The genome of the basidiomycetous yeast and human pathogen Cryptococcus neoformans.</title>
        <authorList>
            <person name="Loftus B.J."/>
            <person name="Fung E."/>
            <person name="Roncaglia P."/>
            <person name="Rowley D."/>
            <person name="Amedeo P."/>
            <person name="Bruno D."/>
            <person name="Vamathevan J."/>
            <person name="Miranda M."/>
            <person name="Anderson I.J."/>
            <person name="Fraser J.A."/>
            <person name="Allen J.E."/>
            <person name="Bosdet I.E."/>
            <person name="Brent M.R."/>
            <person name="Chiu R."/>
            <person name="Doering T.L."/>
            <person name="Donlin M.J."/>
            <person name="D'Souza C.A."/>
            <person name="Fox D.S."/>
            <person name="Grinberg V."/>
            <person name="Fu J."/>
            <person name="Fukushima M."/>
            <person name="Haas B.J."/>
            <person name="Huang J.C."/>
            <person name="Janbon G."/>
            <person name="Jones S.J."/>
            <person name="Koo H.L."/>
            <person name="Krzywinski M.I."/>
            <person name="Kwon-Chung J.K."/>
            <person name="Lengeler K.B."/>
            <person name="Maiti R."/>
            <person name="Marra M.A."/>
            <person name="Marra R.E."/>
            <person name="Mathewson C.A."/>
            <person name="Mitchell T.G."/>
            <person name="Pertea M."/>
            <person name="Riggs F.R."/>
            <person name="Salzberg S.L."/>
            <person name="Schein J.E."/>
            <person name="Shvartsbeyn A."/>
            <person name="Shin H."/>
            <person name="Shumway M."/>
            <person name="Specht C.A."/>
            <person name="Suh B.B."/>
            <person name="Tenney A."/>
            <person name="Utterback T.R."/>
            <person name="Wickes B.L."/>
            <person name="Wortman J.R."/>
            <person name="Wye N.H."/>
            <person name="Kronstad J.W."/>
            <person name="Lodge J.K."/>
            <person name="Heitman J."/>
            <person name="Davis R.W."/>
            <person name="Fraser C.M."/>
            <person name="Hyman R.W."/>
        </authorList>
    </citation>
    <scope>NUCLEOTIDE SEQUENCE [LARGE SCALE GENOMIC DNA]</scope>
    <source>
        <strain evidence="7">JEC21 / ATCC MYA-565</strain>
    </source>
</reference>
<dbReference type="VEuPathDB" id="FungiDB:CNC04920"/>
<dbReference type="GO" id="GO:0005681">
    <property type="term" value="C:spliceosomal complex"/>
    <property type="evidence" value="ECO:0000318"/>
    <property type="project" value="GO_Central"/>
</dbReference>
<dbReference type="PaxDb" id="214684-A0A0S2LIS6"/>
<name>A0A0S2LIS6_CRYD1</name>
<dbReference type="KEGG" id="cne:CNC04920"/>